<dbReference type="EMBL" id="OY288114">
    <property type="protein sequence ID" value="CAJ0854220.1"/>
    <property type="molecule type" value="Genomic_DNA"/>
</dbReference>
<dbReference type="AlphaFoldDB" id="A0AA48M0U0"/>
<sequence>MTGKTSRPSLLRLIPLLLRIKLARLLLLLARVLDYDAFVMRQARRLVDAAEHGMGMRR</sequence>
<protein>
    <submittedName>
        <fullName evidence="1">Uncharacterized protein</fullName>
    </submittedName>
</protein>
<accession>A0AA48M0U0</accession>
<name>A0AA48M0U0_9ZZZZ</name>
<reference evidence="1" key="1">
    <citation type="submission" date="2023-07" db="EMBL/GenBank/DDBJ databases">
        <authorList>
            <person name="Pelsma A.J. K."/>
        </authorList>
    </citation>
    <scope>NUCLEOTIDE SEQUENCE</scope>
</reference>
<proteinExistence type="predicted"/>
<organism evidence="1">
    <name type="scientific">freshwater sediment metagenome</name>
    <dbReference type="NCBI Taxonomy" id="556182"/>
    <lineage>
        <taxon>unclassified sequences</taxon>
        <taxon>metagenomes</taxon>
        <taxon>ecological metagenomes</taxon>
    </lineage>
</organism>
<gene>
    <name evidence="1" type="ORF">AMST5_00718</name>
</gene>
<evidence type="ECO:0000313" key="1">
    <source>
        <dbReference type="EMBL" id="CAJ0854220.1"/>
    </source>
</evidence>